<dbReference type="SMART" id="SM00220">
    <property type="entry name" value="S_TKc"/>
    <property type="match status" value="1"/>
</dbReference>
<dbReference type="PROSITE" id="PS50011">
    <property type="entry name" value="PROTEIN_KINASE_DOM"/>
    <property type="match status" value="1"/>
</dbReference>
<dbReference type="GO" id="GO:0004683">
    <property type="term" value="F:calcium/calmodulin-dependent protein kinase activity"/>
    <property type="evidence" value="ECO:0007669"/>
    <property type="project" value="UniProtKB-EC"/>
</dbReference>
<dbReference type="GO" id="GO:0005737">
    <property type="term" value="C:cytoplasm"/>
    <property type="evidence" value="ECO:0007669"/>
    <property type="project" value="TreeGrafter"/>
</dbReference>
<feature type="chain" id="PRO_5001808377" evidence="5">
    <location>
        <begin position="21"/>
        <end position="531"/>
    </location>
</feature>
<dbReference type="EC" id="2.7.11.17" evidence="7"/>
<feature type="binding site" evidence="3">
    <location>
        <position position="251"/>
    </location>
    <ligand>
        <name>ATP</name>
        <dbReference type="ChEBI" id="CHEBI:30616"/>
    </ligand>
</feature>
<dbReference type="Proteomes" id="UP000028837">
    <property type="component" value="Unassembled WGS sequence"/>
</dbReference>
<dbReference type="SUPFAM" id="SSF56112">
    <property type="entry name" value="Protein kinase-like (PK-like)"/>
    <property type="match status" value="1"/>
</dbReference>
<dbReference type="Pfam" id="PF14531">
    <property type="entry name" value="Kinase-like"/>
    <property type="match status" value="1"/>
</dbReference>
<feature type="compositionally biased region" description="Polar residues" evidence="4">
    <location>
        <begin position="85"/>
        <end position="102"/>
    </location>
</feature>
<evidence type="ECO:0000313" key="7">
    <source>
        <dbReference type="EMBL" id="KFG33851.1"/>
    </source>
</evidence>
<evidence type="ECO:0000256" key="3">
    <source>
        <dbReference type="PROSITE-ProRule" id="PRU10141"/>
    </source>
</evidence>
<keyword evidence="2 3" id="KW-0067">ATP-binding</keyword>
<comment type="caution">
    <text evidence="7">The sequence shown here is derived from an EMBL/GenBank/DDBJ whole genome shotgun (WGS) entry which is preliminary data.</text>
</comment>
<dbReference type="InterPro" id="IPR027916">
    <property type="entry name" value="Kinase-like_dom_ROP"/>
</dbReference>
<dbReference type="InterPro" id="IPR011009">
    <property type="entry name" value="Kinase-like_dom_sf"/>
</dbReference>
<dbReference type="EMBL" id="AHZU02001299">
    <property type="protein sequence ID" value="KFG33851.1"/>
    <property type="molecule type" value="Genomic_DNA"/>
</dbReference>
<dbReference type="GO" id="GO:0005524">
    <property type="term" value="F:ATP binding"/>
    <property type="evidence" value="ECO:0007669"/>
    <property type="project" value="UniProtKB-UniRule"/>
</dbReference>
<organism evidence="7 8">
    <name type="scientific">Toxoplasma gondii GAB2-2007-GAL-DOM2</name>
    <dbReference type="NCBI Taxonomy" id="1130820"/>
    <lineage>
        <taxon>Eukaryota</taxon>
        <taxon>Sar</taxon>
        <taxon>Alveolata</taxon>
        <taxon>Apicomplexa</taxon>
        <taxon>Conoidasida</taxon>
        <taxon>Coccidia</taxon>
        <taxon>Eucoccidiorida</taxon>
        <taxon>Eimeriorina</taxon>
        <taxon>Sarcocystidae</taxon>
        <taxon>Toxoplasma</taxon>
    </lineage>
</organism>
<dbReference type="PANTHER" id="PTHR44167:SF24">
    <property type="entry name" value="SERINE_THREONINE-PROTEIN KINASE CHK2"/>
    <property type="match status" value="1"/>
</dbReference>
<evidence type="ECO:0000256" key="4">
    <source>
        <dbReference type="SAM" id="MobiDB-lite"/>
    </source>
</evidence>
<dbReference type="GO" id="GO:0044773">
    <property type="term" value="P:mitotic DNA damage checkpoint signaling"/>
    <property type="evidence" value="ECO:0007669"/>
    <property type="project" value="TreeGrafter"/>
</dbReference>
<name>A0A086JNY3_TOXGO</name>
<dbReference type="PANTHER" id="PTHR44167">
    <property type="entry name" value="OVARIAN-SPECIFIC SERINE/THREONINE-PROTEIN KINASE LOK-RELATED"/>
    <property type="match status" value="1"/>
</dbReference>
<keyword evidence="1 3" id="KW-0547">Nucleotide-binding</keyword>
<dbReference type="AlphaFoldDB" id="A0A086JNY3"/>
<protein>
    <submittedName>
        <fullName evidence="7">Rhoptry kinase family protein ROP31</fullName>
        <ecNumber evidence="7">2.7.11.17</ecNumber>
    </submittedName>
</protein>
<dbReference type="Gene3D" id="1.10.510.10">
    <property type="entry name" value="Transferase(Phosphotransferase) domain 1"/>
    <property type="match status" value="1"/>
</dbReference>
<gene>
    <name evidence="7" type="ORF">TGDOM2_258800</name>
</gene>
<dbReference type="PROSITE" id="PS00107">
    <property type="entry name" value="PROTEIN_KINASE_ATP"/>
    <property type="match status" value="1"/>
</dbReference>
<evidence type="ECO:0000313" key="8">
    <source>
        <dbReference type="Proteomes" id="UP000028837"/>
    </source>
</evidence>
<dbReference type="InterPro" id="IPR000719">
    <property type="entry name" value="Prot_kinase_dom"/>
</dbReference>
<evidence type="ECO:0000256" key="2">
    <source>
        <dbReference type="ARBA" id="ARBA00022840"/>
    </source>
</evidence>
<dbReference type="InterPro" id="IPR017441">
    <property type="entry name" value="Protein_kinase_ATP_BS"/>
</dbReference>
<evidence type="ECO:0000259" key="6">
    <source>
        <dbReference type="PROSITE" id="PS50011"/>
    </source>
</evidence>
<evidence type="ECO:0000256" key="5">
    <source>
        <dbReference type="SAM" id="SignalP"/>
    </source>
</evidence>
<dbReference type="PROSITE" id="PS00108">
    <property type="entry name" value="PROTEIN_KINASE_ST"/>
    <property type="match status" value="1"/>
</dbReference>
<keyword evidence="5" id="KW-0732">Signal</keyword>
<dbReference type="InterPro" id="IPR008271">
    <property type="entry name" value="Ser/Thr_kinase_AS"/>
</dbReference>
<evidence type="ECO:0000256" key="1">
    <source>
        <dbReference type="ARBA" id="ARBA00022741"/>
    </source>
</evidence>
<feature type="domain" description="Protein kinase" evidence="6">
    <location>
        <begin position="223"/>
        <end position="520"/>
    </location>
</feature>
<keyword evidence="7" id="KW-0808">Transferase</keyword>
<feature type="signal peptide" evidence="5">
    <location>
        <begin position="1"/>
        <end position="20"/>
    </location>
</feature>
<dbReference type="Gene3D" id="3.30.200.20">
    <property type="entry name" value="Phosphorylase Kinase, domain 1"/>
    <property type="match status" value="1"/>
</dbReference>
<feature type="region of interest" description="Disordered" evidence="4">
    <location>
        <begin position="30"/>
        <end position="107"/>
    </location>
</feature>
<sequence>MRAQVALCLSLFLFATGVFGIKLQITSRQKKVGRLPADTQPEESALETGFSDSRAKRGFSQASPDGRRQSAGRSPSRRSDWISEISASPLETPSSATSTGRSGTYAVDRTQQRRPVWNRFRAVQTHFARLAWRLCRPFICPSVRRRFRHTEHGPIPAVNFRMGLETGQAALADYCGMLRLTEREACTETAQQVSDLLISTQVMPPDRNLVFESLFNPGSRVNLTRGELLGCGGTSNVYSMTQEDGTKVAVKILSSYAQMTNLASVLSAGASAMKIMRREAGISELLGNQDLDDILYNDRLLVPSDVLRLPGKNDWFFPEQSTVIYNFFLEFPIAAGTLEDVVPLLDTTQKSFAARVSATVQMVKVVAGLHRKGLVHGDLKPSNFLVSNSGIVLLGDFSYAYVRGQMSTFPIITWAFFSPENIRMATQFSQVRVELTHDSWMLAFTIYFLWCGRLPWGIAIEEGDYRKIVAILDQNTPETLNFHNCNGIPAGIQQLIRLLLAKDPSRRWTPEKAIAELNIFKLNRSEYAAQT</sequence>
<dbReference type="GO" id="GO:0005634">
    <property type="term" value="C:nucleus"/>
    <property type="evidence" value="ECO:0007669"/>
    <property type="project" value="TreeGrafter"/>
</dbReference>
<keyword evidence="7" id="KW-0418">Kinase</keyword>
<dbReference type="VEuPathDB" id="ToxoDB:TGDOM2_258800"/>
<reference evidence="7 8" key="1">
    <citation type="submission" date="2014-02" db="EMBL/GenBank/DDBJ databases">
        <authorList>
            <person name="Sibley D."/>
            <person name="Venepally P."/>
            <person name="Karamycheva S."/>
            <person name="Hadjithomas M."/>
            <person name="Khan A."/>
            <person name="Brunk B."/>
            <person name="Roos D."/>
            <person name="Caler E."/>
            <person name="Lorenzi H."/>
        </authorList>
    </citation>
    <scope>NUCLEOTIDE SEQUENCE [LARGE SCALE GENOMIC DNA]</scope>
    <source>
        <strain evidence="7 8">GAB2-2007-GAL-DOM2</strain>
    </source>
</reference>
<proteinExistence type="predicted"/>
<dbReference type="OrthoDB" id="346907at2759"/>
<accession>A0A086JNY3</accession>